<feature type="region of interest" description="Disordered" evidence="6">
    <location>
        <begin position="936"/>
        <end position="959"/>
    </location>
</feature>
<feature type="region of interest" description="Disordered" evidence="6">
    <location>
        <begin position="539"/>
        <end position="595"/>
    </location>
</feature>
<evidence type="ECO:0000313" key="9">
    <source>
        <dbReference type="Proteomes" id="UP000664940"/>
    </source>
</evidence>
<reference evidence="10" key="2">
    <citation type="submission" date="2025-04" db="UniProtKB">
        <authorList>
            <consortium name="RefSeq"/>
        </authorList>
    </citation>
    <scope>IDENTIFICATION</scope>
    <source>
        <tissue evidence="10">Muscle</tissue>
    </source>
</reference>
<feature type="compositionally biased region" description="Low complexity" evidence="6">
    <location>
        <begin position="337"/>
        <end position="440"/>
    </location>
</feature>
<dbReference type="GeneID" id="114505038"/>
<keyword evidence="4" id="KW-0175">Coiled coil</keyword>
<feature type="compositionally biased region" description="Basic and acidic residues" evidence="6">
    <location>
        <begin position="1000"/>
        <end position="1009"/>
    </location>
</feature>
<dbReference type="GO" id="GO:0015630">
    <property type="term" value="C:microtubule cytoskeleton"/>
    <property type="evidence" value="ECO:0007669"/>
    <property type="project" value="InterPro"/>
</dbReference>
<feature type="region of interest" description="Disordered" evidence="6">
    <location>
        <begin position="480"/>
        <end position="520"/>
    </location>
</feature>
<dbReference type="GO" id="GO:0000226">
    <property type="term" value="P:microtubule cytoskeleton organization"/>
    <property type="evidence" value="ECO:0007669"/>
    <property type="project" value="InterPro"/>
</dbReference>
<comment type="similarity">
    <text evidence="2">Belongs to the MAP7 family.</text>
</comment>
<feature type="compositionally biased region" description="Polar residues" evidence="6">
    <location>
        <begin position="763"/>
        <end position="779"/>
    </location>
</feature>
<feature type="region of interest" description="Disordered" evidence="6">
    <location>
        <begin position="819"/>
        <end position="857"/>
    </location>
</feature>
<feature type="compositionally biased region" description="Polar residues" evidence="6">
    <location>
        <begin position="185"/>
        <end position="204"/>
    </location>
</feature>
<feature type="region of interest" description="Disordered" evidence="6">
    <location>
        <begin position="996"/>
        <end position="1015"/>
    </location>
</feature>
<evidence type="ECO:0000256" key="6">
    <source>
        <dbReference type="SAM" id="MobiDB-lite"/>
    </source>
</evidence>
<feature type="compositionally biased region" description="Basic residues" evidence="6">
    <location>
        <begin position="751"/>
        <end position="760"/>
    </location>
</feature>
<protein>
    <submittedName>
        <fullName evidence="7">MAP7 domain containing 3</fullName>
    </submittedName>
    <submittedName>
        <fullName evidence="10">MAP7 domain-containing protein 3 isoform X1</fullName>
    </submittedName>
</protein>
<dbReference type="RefSeq" id="XP_028378706.1">
    <property type="nucleotide sequence ID" value="XM_028522905.2"/>
</dbReference>
<feature type="compositionally biased region" description="Acidic residues" evidence="6">
    <location>
        <begin position="834"/>
        <end position="852"/>
    </location>
</feature>
<keyword evidence="8" id="KW-1185">Reference proteome</keyword>
<feature type="compositionally biased region" description="Basic and acidic residues" evidence="6">
    <location>
        <begin position="780"/>
        <end position="792"/>
    </location>
</feature>
<feature type="compositionally biased region" description="Polar residues" evidence="6">
    <location>
        <begin position="940"/>
        <end position="957"/>
    </location>
</feature>
<dbReference type="KEGG" id="pdic:114505038"/>
<evidence type="ECO:0000313" key="10">
    <source>
        <dbReference type="RefSeq" id="XP_028378706.1"/>
    </source>
</evidence>
<feature type="compositionally biased region" description="Low complexity" evidence="6">
    <location>
        <begin position="490"/>
        <end position="515"/>
    </location>
</feature>
<feature type="region of interest" description="Disordered" evidence="6">
    <location>
        <begin position="1"/>
        <end position="136"/>
    </location>
</feature>
<evidence type="ECO:0000313" key="8">
    <source>
        <dbReference type="Proteomes" id="UP000504628"/>
    </source>
</evidence>
<gene>
    <name evidence="10" type="primary">MAP7D3</name>
    <name evidence="7" type="ORF">HJG60_012657</name>
</gene>
<feature type="region of interest" description="Disordered" evidence="6">
    <location>
        <begin position="661"/>
        <end position="693"/>
    </location>
</feature>
<dbReference type="AlphaFoldDB" id="A0A6J2MHD6"/>
<dbReference type="InterPro" id="IPR051483">
    <property type="entry name" value="MAP7_domain-containing"/>
</dbReference>
<feature type="compositionally biased region" description="Low complexity" evidence="6">
    <location>
        <begin position="300"/>
        <end position="314"/>
    </location>
</feature>
<dbReference type="PANTHER" id="PTHR15073:SF5">
    <property type="entry name" value="MAP7 DOMAIN-CONTAINING PROTEIN 3"/>
    <property type="match status" value="1"/>
</dbReference>
<dbReference type="Proteomes" id="UP000664940">
    <property type="component" value="Unassembled WGS sequence"/>
</dbReference>
<dbReference type="Proteomes" id="UP000504628">
    <property type="component" value="Chromosome X"/>
</dbReference>
<feature type="compositionally biased region" description="Basic and acidic residues" evidence="6">
    <location>
        <begin position="675"/>
        <end position="687"/>
    </location>
</feature>
<keyword evidence="3" id="KW-0963">Cytoplasm</keyword>
<dbReference type="EMBL" id="JABVXQ010000009">
    <property type="protein sequence ID" value="KAF6091009.1"/>
    <property type="molecule type" value="Genomic_DNA"/>
</dbReference>
<feature type="compositionally biased region" description="Polar residues" evidence="6">
    <location>
        <begin position="161"/>
        <end position="170"/>
    </location>
</feature>
<feature type="compositionally biased region" description="Basic and acidic residues" evidence="6">
    <location>
        <begin position="62"/>
        <end position="136"/>
    </location>
</feature>
<dbReference type="Pfam" id="PF05672">
    <property type="entry name" value="MAP7"/>
    <property type="match status" value="1"/>
</dbReference>
<evidence type="ECO:0000256" key="3">
    <source>
        <dbReference type="ARBA" id="ARBA00022490"/>
    </source>
</evidence>
<feature type="region of interest" description="Disordered" evidence="6">
    <location>
        <begin position="300"/>
        <end position="444"/>
    </location>
</feature>
<feature type="region of interest" description="Disordered" evidence="6">
    <location>
        <begin position="261"/>
        <end position="285"/>
    </location>
</feature>
<dbReference type="CTD" id="79649"/>
<reference evidence="7 9" key="1">
    <citation type="journal article" date="2020" name="Nature">
        <title>Six reference-quality genomes reveal evolution of bat adaptations.</title>
        <authorList>
            <person name="Jebb D."/>
            <person name="Huang Z."/>
            <person name="Pippel M."/>
            <person name="Hughes G.M."/>
            <person name="Lavrichenko K."/>
            <person name="Devanna P."/>
            <person name="Winkler S."/>
            <person name="Jermiin L.S."/>
            <person name="Skirmuntt E.C."/>
            <person name="Katzourakis A."/>
            <person name="Burkitt-Gray L."/>
            <person name="Ray D.A."/>
            <person name="Sullivan K.A.M."/>
            <person name="Roscito J.G."/>
            <person name="Kirilenko B.M."/>
            <person name="Davalos L.M."/>
            <person name="Corthals A.P."/>
            <person name="Power M.L."/>
            <person name="Jones G."/>
            <person name="Ransome R.D."/>
            <person name="Dechmann D.K.N."/>
            <person name="Locatelli A.G."/>
            <person name="Puechmaille S.J."/>
            <person name="Fedrigo O."/>
            <person name="Jarvis E.D."/>
            <person name="Hiller M."/>
            <person name="Vernes S.C."/>
            <person name="Myers E.W."/>
            <person name="Teeling E.C."/>
        </authorList>
    </citation>
    <scope>NUCLEOTIDE SEQUENCE [LARGE SCALE GENOMIC DNA]</scope>
    <source>
        <strain evidence="7">Bat1K_MPI-CBG_1</strain>
    </source>
</reference>
<accession>A0A6J2MHD6</accession>
<evidence type="ECO:0000256" key="1">
    <source>
        <dbReference type="ARBA" id="ARBA00004245"/>
    </source>
</evidence>
<sequence length="1015" mass="111664">MAERAATGGRTHLRGMRERTDTATNAIAQEKRSQHRFSMSSSQSSNTRSPFKLVTDGSVLKNDIKQQLAKERREEKRRQQDATKEMQLLEKERKAKIQYEKQMEEKQRKLREQKQKDEQRRISAEEKRKQKLREDKEKFKAVVSRTLERNNHIERVKRSEASMTVNSESKMVNKPSVAIEKLEQETSGSNKQRTVPSSSLQNSVAKSVHNPVMQYTNMPLLSPSRDELKNTVELFCKSTVAISPQEKKGIPLKVSLEAPLEGSAEVAPEAEESVEAAPKGSAQVAPKAEANVEAALKGSAEVAPEAEANVEAAPKGSAEVAPKAEASVEAAPKGSSEVAPEAEANVEAAPKGSTEVAPEAEASVEAAPKGSTEVAPEAEASVEAAPKGGSEVAPEAEASVEAAPKGGSEVAPEAEANVEATLKGSSEVAPEAEASVEAAPKGSAQVAPVAEANVEATPKVSMEAFPEVSVETLSDSVEISPVGSEDVSLVSVDPSPEVSMDSSSEVSFDSPPEVSMETSAEETMELFHKANMKMIREESLETIPEESMEEPATANVKVPPESCPAVSVETSSKVKVRDTPQKSNPNKKRPLTQVPLSRWPSASGWCSSYPFSANRQIQKNHPPSFFLVMAEQPAQPSLSGKALPVQYDLCAQNVLDTIKRKKESVSKTTTSSETLSREHVTDEESARKGSQGIMSAEEETNILAAKQHLAHEPREKEEKLQKEMEQRKEIDVARKEIEGQEVFSKFDNGQRQKKITKKKRCQDQQNQKMLLQKGDSQIKAQEEANECQKEQEKSVLWNLPERSERKKRFEEIMKRTRKTNLNTSKVSPTAGTDIYEEHEADDEDESESDDANYFDLPASTSGVSPFRKTKASFRNVKRIPRLLFLDVNSDKVYSVKKTSLKSDVKNLRQKAKDPLAQAKGIRLSTNTIMNQVTKTDKAGESSNTMEPPRSLQSMTQESTHDQILDITSEIEPLESDILPDSQKHYLKGSLTFYRSSQIPLEDKDRDKSDSASSDI</sequence>
<dbReference type="InterPro" id="IPR008604">
    <property type="entry name" value="MAP7_fam"/>
</dbReference>
<name>A0A6J2MHD6_9CHIR</name>
<feature type="region of interest" description="Disordered" evidence="6">
    <location>
        <begin position="748"/>
        <end position="792"/>
    </location>
</feature>
<keyword evidence="5" id="KW-0206">Cytoskeleton</keyword>
<proteinExistence type="inferred from homology"/>
<feature type="compositionally biased region" description="Polar residues" evidence="6">
    <location>
        <begin position="819"/>
        <end position="830"/>
    </location>
</feature>
<organism evidence="8 10">
    <name type="scientific">Phyllostomus discolor</name>
    <name type="common">pale spear-nosed bat</name>
    <dbReference type="NCBI Taxonomy" id="89673"/>
    <lineage>
        <taxon>Eukaryota</taxon>
        <taxon>Metazoa</taxon>
        <taxon>Chordata</taxon>
        <taxon>Craniata</taxon>
        <taxon>Vertebrata</taxon>
        <taxon>Euteleostomi</taxon>
        <taxon>Mammalia</taxon>
        <taxon>Eutheria</taxon>
        <taxon>Laurasiatheria</taxon>
        <taxon>Chiroptera</taxon>
        <taxon>Yangochiroptera</taxon>
        <taxon>Phyllostomidae</taxon>
        <taxon>Phyllostominae</taxon>
        <taxon>Phyllostomus</taxon>
    </lineage>
</organism>
<feature type="region of interest" description="Disordered" evidence="6">
    <location>
        <begin position="153"/>
        <end position="204"/>
    </location>
</feature>
<evidence type="ECO:0000256" key="4">
    <source>
        <dbReference type="ARBA" id="ARBA00023054"/>
    </source>
</evidence>
<evidence type="ECO:0000313" key="7">
    <source>
        <dbReference type="EMBL" id="KAF6091009.1"/>
    </source>
</evidence>
<feature type="compositionally biased region" description="Low complexity" evidence="6">
    <location>
        <begin position="36"/>
        <end position="49"/>
    </location>
</feature>
<dbReference type="OrthoDB" id="9950536at2759"/>
<evidence type="ECO:0000256" key="5">
    <source>
        <dbReference type="ARBA" id="ARBA00023212"/>
    </source>
</evidence>
<dbReference type="PANTHER" id="PTHR15073">
    <property type="entry name" value="MICROTUBULE-ASSOCIATED PROTEIN"/>
    <property type="match status" value="1"/>
</dbReference>
<evidence type="ECO:0000256" key="2">
    <source>
        <dbReference type="ARBA" id="ARBA00007525"/>
    </source>
</evidence>
<comment type="subcellular location">
    <subcellularLocation>
        <location evidence="1">Cytoplasm</location>
        <location evidence="1">Cytoskeleton</location>
    </subcellularLocation>
</comment>